<dbReference type="EMBL" id="AP017470">
    <property type="protein sequence ID" value="BBB31747.1"/>
    <property type="molecule type" value="Genomic_DNA"/>
</dbReference>
<dbReference type="SUPFAM" id="SSF110997">
    <property type="entry name" value="Sporulation related repeat"/>
    <property type="match status" value="1"/>
</dbReference>
<reference evidence="2 3" key="1">
    <citation type="journal article" date="2012" name="Extremophiles">
        <title>Thermotomaculum hydrothermale gen. nov., sp. nov., a novel heterotrophic thermophile within the phylum Acidobacteria from a deep-sea hydrothermal vent chimney in the Southern Okinawa Trough.</title>
        <authorList>
            <person name="Izumi H."/>
            <person name="Nunoura T."/>
            <person name="Miyazaki M."/>
            <person name="Mino S."/>
            <person name="Toki T."/>
            <person name="Takai K."/>
            <person name="Sako Y."/>
            <person name="Sawabe T."/>
            <person name="Nakagawa S."/>
        </authorList>
    </citation>
    <scope>NUCLEOTIDE SEQUENCE [LARGE SCALE GENOMIC DNA]</scope>
    <source>
        <strain evidence="2 3">AC55</strain>
    </source>
</reference>
<dbReference type="PROSITE" id="PS51724">
    <property type="entry name" value="SPOR"/>
    <property type="match status" value="1"/>
</dbReference>
<organism evidence="2 3">
    <name type="scientific">Thermotomaculum hydrothermale</name>
    <dbReference type="NCBI Taxonomy" id="981385"/>
    <lineage>
        <taxon>Bacteria</taxon>
        <taxon>Pseudomonadati</taxon>
        <taxon>Acidobacteriota</taxon>
        <taxon>Holophagae</taxon>
        <taxon>Thermotomaculales</taxon>
        <taxon>Thermotomaculaceae</taxon>
        <taxon>Thermotomaculum</taxon>
    </lineage>
</organism>
<dbReference type="Pfam" id="PF08486">
    <property type="entry name" value="SpoIID"/>
    <property type="match status" value="1"/>
</dbReference>
<accession>A0A7R6PKC4</accession>
<dbReference type="AlphaFoldDB" id="A0A7R6PKC4"/>
<name>A0A7R6PKC4_9BACT</name>
<dbReference type="InterPro" id="IPR013693">
    <property type="entry name" value="SpoIID/LytB_N"/>
</dbReference>
<dbReference type="RefSeq" id="WP_201328078.1">
    <property type="nucleotide sequence ID" value="NZ_AP017470.1"/>
</dbReference>
<evidence type="ECO:0000259" key="1">
    <source>
        <dbReference type="PROSITE" id="PS51724"/>
    </source>
</evidence>
<feature type="domain" description="SPOR" evidence="1">
    <location>
        <begin position="74"/>
        <end position="151"/>
    </location>
</feature>
<dbReference type="Proteomes" id="UP000595564">
    <property type="component" value="Chromosome"/>
</dbReference>
<dbReference type="KEGG" id="thyd:TTHT_0100"/>
<evidence type="ECO:0000313" key="3">
    <source>
        <dbReference type="Proteomes" id="UP000595564"/>
    </source>
</evidence>
<dbReference type="NCBIfam" id="TIGR02669">
    <property type="entry name" value="SpoIID_LytB"/>
    <property type="match status" value="1"/>
</dbReference>
<dbReference type="GO" id="GO:0042834">
    <property type="term" value="F:peptidoglycan binding"/>
    <property type="evidence" value="ECO:0007669"/>
    <property type="project" value="InterPro"/>
</dbReference>
<dbReference type="InterPro" id="IPR013486">
    <property type="entry name" value="SpoIID/LytB"/>
</dbReference>
<protein>
    <recommendedName>
        <fullName evidence="1">SPOR domain-containing protein</fullName>
    </recommendedName>
</protein>
<gene>
    <name evidence="2" type="ORF">TTHT_0100</name>
</gene>
<dbReference type="PANTHER" id="PTHR30032">
    <property type="entry name" value="N-ACETYLMURAMOYL-L-ALANINE AMIDASE-RELATED"/>
    <property type="match status" value="1"/>
</dbReference>
<keyword evidence="3" id="KW-1185">Reference proteome</keyword>
<sequence>MRFVFKKILFVLIFLISVFPSFSKTIKVGIFLRQKRVFVSSKSTILVYKGERRIAYIPPNAKYFFWVKHGRTVKNNNGGWYIQVGVFKRDKSIQNCSRLLAKVTDLEPVIERTSKGLYVVKLGPFDSLSEASALKDSLKMNGFPDVFILSTTSKKSRTKIYLIDNEYNKKFISHSKVVLKSKSLIKVNGKRYRGIIEIVSYNGKMNVINVIDIEDYLKGVVPAEMSPKLYPDIEALKAQAVAARTYVYYNLGQFKEMGFDICATQSCQVYKGYDVENDLSSEAVDETAGEIIVYNNKPINAMFTAYCGGHTEDFENVFGGNPVPYLKGVKCEGEGSFPHKTISAKKVLEPVSTPYISRPYFAIAVLMSKGLLNENELNGLNDYSGKGFAQAYLNRILRYVGIDVKEIPLKSGKLSDIGEYLSIQIFNTESMKPLFESELITQDLPDIDAKKIDIIGIAYSLLKNFENIDYYDLDFLIVDKDFLMGLEDPEFLFINQGRTELSVPIATIRVGDRLRIIYDEKNIPLAITIVTPESQLGLTDSFLSGYVWYKFLTLEQLQERAGKFGFKKDITDIEIVKKTDTGRVVKIRVKSGNYSRIYSGLKVRWFFGVKENKFQLYKRFDDKGKLKGVYIVGNAWGHGVGMCQIGAFGLALKGWDYKKILKHYYTGVEIKEVE</sequence>
<dbReference type="GO" id="GO:0030435">
    <property type="term" value="P:sporulation resulting in formation of a cellular spore"/>
    <property type="evidence" value="ECO:0007669"/>
    <property type="project" value="InterPro"/>
</dbReference>
<proteinExistence type="predicted"/>
<dbReference type="Pfam" id="PF05036">
    <property type="entry name" value="SPOR"/>
    <property type="match status" value="1"/>
</dbReference>
<dbReference type="InterPro" id="IPR007730">
    <property type="entry name" value="SPOR-like_dom"/>
</dbReference>
<evidence type="ECO:0000313" key="2">
    <source>
        <dbReference type="EMBL" id="BBB31747.1"/>
    </source>
</evidence>
<dbReference type="InterPro" id="IPR051922">
    <property type="entry name" value="Bact_Sporulation_Assoc"/>
</dbReference>
<dbReference type="Gene3D" id="3.30.70.1070">
    <property type="entry name" value="Sporulation related repeat"/>
    <property type="match status" value="1"/>
</dbReference>
<dbReference type="GO" id="GO:0030288">
    <property type="term" value="C:outer membrane-bounded periplasmic space"/>
    <property type="evidence" value="ECO:0007669"/>
    <property type="project" value="TreeGrafter"/>
</dbReference>
<dbReference type="InterPro" id="IPR036680">
    <property type="entry name" value="SPOR-like_sf"/>
</dbReference>
<dbReference type="PANTHER" id="PTHR30032:SF4">
    <property type="entry name" value="AMIDASE ENHANCER"/>
    <property type="match status" value="1"/>
</dbReference>